<keyword evidence="1" id="KW-0472">Membrane</keyword>
<protein>
    <submittedName>
        <fullName evidence="3">M56 family metallopeptidase</fullName>
    </submittedName>
</protein>
<evidence type="ECO:0000313" key="3">
    <source>
        <dbReference type="EMBL" id="MED5018739.1"/>
    </source>
</evidence>
<gene>
    <name evidence="3" type="ORF">P9847_15630</name>
</gene>
<dbReference type="InterPro" id="IPR008756">
    <property type="entry name" value="Peptidase_M56"/>
</dbReference>
<evidence type="ECO:0000256" key="1">
    <source>
        <dbReference type="SAM" id="Phobius"/>
    </source>
</evidence>
<name>A0ABU6PWL5_9BACL</name>
<keyword evidence="1" id="KW-0812">Transmembrane</keyword>
<accession>A0ABU6PWL5</accession>
<evidence type="ECO:0000259" key="2">
    <source>
        <dbReference type="Pfam" id="PF05569"/>
    </source>
</evidence>
<dbReference type="EMBL" id="JARTLD010000037">
    <property type="protein sequence ID" value="MED5018739.1"/>
    <property type="molecule type" value="Genomic_DNA"/>
</dbReference>
<dbReference type="RefSeq" id="WP_328279250.1">
    <property type="nucleotide sequence ID" value="NZ_JARTLD010000037.1"/>
</dbReference>
<feature type="domain" description="Peptidase M56" evidence="2">
    <location>
        <begin position="11"/>
        <end position="77"/>
    </location>
</feature>
<dbReference type="Proteomes" id="UP001343257">
    <property type="component" value="Unassembled WGS sequence"/>
</dbReference>
<keyword evidence="4" id="KW-1185">Reference proteome</keyword>
<organism evidence="3 4">
    <name type="scientific">Paenibacillus chibensis</name>
    <dbReference type="NCBI Taxonomy" id="59846"/>
    <lineage>
        <taxon>Bacteria</taxon>
        <taxon>Bacillati</taxon>
        <taxon>Bacillota</taxon>
        <taxon>Bacilli</taxon>
        <taxon>Bacillales</taxon>
        <taxon>Paenibacillaceae</taxon>
        <taxon>Paenibacillus</taxon>
    </lineage>
</organism>
<reference evidence="3 4" key="1">
    <citation type="submission" date="2023-03" db="EMBL/GenBank/DDBJ databases">
        <title>Bacillus Genome Sequencing.</title>
        <authorList>
            <person name="Dunlap C."/>
        </authorList>
    </citation>
    <scope>NUCLEOTIDE SEQUENCE [LARGE SCALE GENOMIC DNA]</scope>
    <source>
        <strain evidence="3 4">NRS-52</strain>
    </source>
</reference>
<keyword evidence="1" id="KW-1133">Transmembrane helix</keyword>
<dbReference type="Pfam" id="PF05569">
    <property type="entry name" value="Peptidase_M56"/>
    <property type="match status" value="1"/>
</dbReference>
<feature type="transmembrane region" description="Helical" evidence="1">
    <location>
        <begin position="6"/>
        <end position="28"/>
    </location>
</feature>
<comment type="caution">
    <text evidence="3">The sequence shown here is derived from an EMBL/GenBank/DDBJ whole genome shotgun (WGS) entry which is preliminary data.</text>
</comment>
<sequence>MNITESLFRWFIAATLTASLAAIVVIFVQHLLRRRIGARLRYALWLIVLVRLVVPVFPHSPVSLFNAIPTVTEIKKAVSSLSFQQDKPGAKGGNSVK</sequence>
<evidence type="ECO:0000313" key="4">
    <source>
        <dbReference type="Proteomes" id="UP001343257"/>
    </source>
</evidence>
<proteinExistence type="predicted"/>